<evidence type="ECO:0000256" key="3">
    <source>
        <dbReference type="ARBA" id="ARBA00022679"/>
    </source>
</evidence>
<evidence type="ECO:0000259" key="14">
    <source>
        <dbReference type="PROSITE" id="PS50011"/>
    </source>
</evidence>
<dbReference type="Gene3D" id="3.30.200.20">
    <property type="entry name" value="Phosphorylase Kinase, domain 1"/>
    <property type="match status" value="1"/>
</dbReference>
<evidence type="ECO:0000256" key="1">
    <source>
        <dbReference type="ARBA" id="ARBA00012513"/>
    </source>
</evidence>
<accession>A0A8J4Y1B7</accession>
<dbReference type="OrthoDB" id="5337378at2759"/>
<dbReference type="InterPro" id="IPR017441">
    <property type="entry name" value="Protein_kinase_ATP_BS"/>
</dbReference>
<dbReference type="EC" id="2.7.11.1" evidence="1"/>
<keyword evidence="8" id="KW-0460">Magnesium</keyword>
<evidence type="ECO:0000256" key="13">
    <source>
        <dbReference type="PROSITE-ProRule" id="PRU10141"/>
    </source>
</evidence>
<evidence type="ECO:0000313" key="15">
    <source>
        <dbReference type="EMBL" id="KAG0719305.1"/>
    </source>
</evidence>
<dbReference type="PROSITE" id="PS00108">
    <property type="entry name" value="PROTEIN_KINASE_ST"/>
    <property type="match status" value="1"/>
</dbReference>
<keyword evidence="6 15" id="KW-0418">Kinase</keyword>
<dbReference type="GO" id="GO:0005634">
    <property type="term" value="C:nucleus"/>
    <property type="evidence" value="ECO:0007669"/>
    <property type="project" value="TreeGrafter"/>
</dbReference>
<evidence type="ECO:0000256" key="12">
    <source>
        <dbReference type="ARBA" id="ARBA00048679"/>
    </source>
</evidence>
<sequence>MEPRTRQQCNAQCRHGPGYGSIVTDRDSRDALCRGHKKLVRALKNREAPRFLYPTQRYPFIVQSSVYSAKKPELYFEQCYVIEERLGAGSFGEVYRVRSKEDGCLYACKKTLLRFRGEGDRQRRMKEVQKYEKLPKHKNCVQFYRAWEERQHLYLLTELCRTSLADVAEDRHDLPESIVWEYLSVRHLHKHNLVHMDIKPENIFVGYDGLCKLGDFGLVIDLSQGLDNEAVEGDPKYLAPELMNLEFGPPADLFSLGMTVLELATDLDLPKHGDAWQMLRQGKLPPAANNISKELQNLLLGLLHLDPKKRFTSDQALSLPSIKKVLMRKSIKDALRKSVMKVKMIMTQAWFYIMLCLSFLVRPLTGLWRKTPEDAEDSSIINHSDVDITAEFSDGEGLDEHSFAPPLCDLSSSSEGPQFLSKPCVNSTPISFVKNHNFMVASPTNRSSPYSSSYDDGSPLLFRKHTTLLQSSHSFRQPINDSGALISSIHDPPSPDGTNNETFLITSKNLISLFNAAELDDDE</sequence>
<dbReference type="PROSITE" id="PS00107">
    <property type="entry name" value="PROTEIN_KINASE_ATP"/>
    <property type="match status" value="1"/>
</dbReference>
<keyword evidence="7 13" id="KW-0067">ATP-binding</keyword>
<evidence type="ECO:0000256" key="5">
    <source>
        <dbReference type="ARBA" id="ARBA00022741"/>
    </source>
</evidence>
<protein>
    <recommendedName>
        <fullName evidence="1">non-specific serine/threonine protein kinase</fullName>
        <ecNumber evidence="1">2.7.11.1</ecNumber>
    </recommendedName>
</protein>
<keyword evidence="9" id="KW-0131">Cell cycle</keyword>
<feature type="binding site" evidence="13">
    <location>
        <position position="109"/>
    </location>
    <ligand>
        <name>ATP</name>
        <dbReference type="ChEBI" id="CHEBI:30616"/>
    </ligand>
</feature>
<keyword evidence="16" id="KW-1185">Reference proteome</keyword>
<dbReference type="InterPro" id="IPR000719">
    <property type="entry name" value="Prot_kinase_dom"/>
</dbReference>
<evidence type="ECO:0000256" key="2">
    <source>
        <dbReference type="ARBA" id="ARBA00022527"/>
    </source>
</evidence>
<evidence type="ECO:0000256" key="11">
    <source>
        <dbReference type="ARBA" id="ARBA00047899"/>
    </source>
</evidence>
<dbReference type="GO" id="GO:0004674">
    <property type="term" value="F:protein serine/threonine kinase activity"/>
    <property type="evidence" value="ECO:0007669"/>
    <property type="project" value="UniProtKB-KW"/>
</dbReference>
<keyword evidence="5 13" id="KW-0547">Nucleotide-binding</keyword>
<dbReference type="GO" id="GO:0051321">
    <property type="term" value="P:meiotic cell cycle"/>
    <property type="evidence" value="ECO:0007669"/>
    <property type="project" value="TreeGrafter"/>
</dbReference>
<gene>
    <name evidence="15" type="primary">pkmyt1</name>
    <name evidence="15" type="ORF">GWK47_050809</name>
</gene>
<dbReference type="GO" id="GO:0005737">
    <property type="term" value="C:cytoplasm"/>
    <property type="evidence" value="ECO:0007669"/>
    <property type="project" value="TreeGrafter"/>
</dbReference>
<evidence type="ECO:0000256" key="8">
    <source>
        <dbReference type="ARBA" id="ARBA00022842"/>
    </source>
</evidence>
<evidence type="ECO:0000256" key="10">
    <source>
        <dbReference type="ARBA" id="ARBA00037982"/>
    </source>
</evidence>
<evidence type="ECO:0000256" key="7">
    <source>
        <dbReference type="ARBA" id="ARBA00022840"/>
    </source>
</evidence>
<dbReference type="PANTHER" id="PTHR11042:SF183">
    <property type="entry name" value="MEMBRANE-ASSOCIATED TYROSINE- AND THREONINE-SPECIFIC CDC2-INHIBITORY KINASE"/>
    <property type="match status" value="1"/>
</dbReference>
<dbReference type="SUPFAM" id="SSF56112">
    <property type="entry name" value="Protein kinase-like (PK-like)"/>
    <property type="match status" value="1"/>
</dbReference>
<proteinExistence type="inferred from homology"/>
<comment type="caution">
    <text evidence="15">The sequence shown here is derived from an EMBL/GenBank/DDBJ whole genome shotgun (WGS) entry which is preliminary data.</text>
</comment>
<dbReference type="PROSITE" id="PS50011">
    <property type="entry name" value="PROTEIN_KINASE_DOM"/>
    <property type="match status" value="1"/>
</dbReference>
<dbReference type="GO" id="GO:0110031">
    <property type="term" value="P:negative regulation of G2/MI transition of meiotic cell cycle"/>
    <property type="evidence" value="ECO:0007669"/>
    <property type="project" value="TreeGrafter"/>
</dbReference>
<keyword evidence="4" id="KW-0479">Metal-binding</keyword>
<dbReference type="EMBL" id="JACEEZ010014762">
    <property type="protein sequence ID" value="KAG0719305.1"/>
    <property type="molecule type" value="Genomic_DNA"/>
</dbReference>
<dbReference type="GO" id="GO:0005524">
    <property type="term" value="F:ATP binding"/>
    <property type="evidence" value="ECO:0007669"/>
    <property type="project" value="UniProtKB-UniRule"/>
</dbReference>
<dbReference type="GO" id="GO:0046872">
    <property type="term" value="F:metal ion binding"/>
    <property type="evidence" value="ECO:0007669"/>
    <property type="project" value="UniProtKB-KW"/>
</dbReference>
<keyword evidence="2" id="KW-0723">Serine/threonine-protein kinase</keyword>
<dbReference type="InterPro" id="IPR008271">
    <property type="entry name" value="Ser/Thr_kinase_AS"/>
</dbReference>
<comment type="similarity">
    <text evidence="10">Belongs to the protein kinase superfamily. Ser/Thr protein kinase family. GCN2 subfamily.</text>
</comment>
<feature type="domain" description="Protein kinase" evidence="14">
    <location>
        <begin position="80"/>
        <end position="322"/>
    </location>
</feature>
<evidence type="ECO:0000256" key="9">
    <source>
        <dbReference type="ARBA" id="ARBA00023306"/>
    </source>
</evidence>
<comment type="catalytic activity">
    <reaction evidence="12">
        <text>L-seryl-[protein] + ATP = O-phospho-L-seryl-[protein] + ADP + H(+)</text>
        <dbReference type="Rhea" id="RHEA:17989"/>
        <dbReference type="Rhea" id="RHEA-COMP:9863"/>
        <dbReference type="Rhea" id="RHEA-COMP:11604"/>
        <dbReference type="ChEBI" id="CHEBI:15378"/>
        <dbReference type="ChEBI" id="CHEBI:29999"/>
        <dbReference type="ChEBI" id="CHEBI:30616"/>
        <dbReference type="ChEBI" id="CHEBI:83421"/>
        <dbReference type="ChEBI" id="CHEBI:456216"/>
        <dbReference type="EC" id="2.7.11.1"/>
    </reaction>
</comment>
<dbReference type="Proteomes" id="UP000770661">
    <property type="component" value="Unassembled WGS sequence"/>
</dbReference>
<dbReference type="InterPro" id="IPR050339">
    <property type="entry name" value="CC_SR_Kinase"/>
</dbReference>
<dbReference type="Pfam" id="PF00069">
    <property type="entry name" value="Pkinase"/>
    <property type="match status" value="1"/>
</dbReference>
<evidence type="ECO:0000256" key="6">
    <source>
        <dbReference type="ARBA" id="ARBA00022777"/>
    </source>
</evidence>
<dbReference type="InterPro" id="IPR011009">
    <property type="entry name" value="Kinase-like_dom_sf"/>
</dbReference>
<dbReference type="Gene3D" id="1.10.510.10">
    <property type="entry name" value="Transferase(Phosphotransferase) domain 1"/>
    <property type="match status" value="1"/>
</dbReference>
<evidence type="ECO:0000256" key="4">
    <source>
        <dbReference type="ARBA" id="ARBA00022723"/>
    </source>
</evidence>
<organism evidence="15 16">
    <name type="scientific">Chionoecetes opilio</name>
    <name type="common">Atlantic snow crab</name>
    <name type="synonym">Cancer opilio</name>
    <dbReference type="NCBI Taxonomy" id="41210"/>
    <lineage>
        <taxon>Eukaryota</taxon>
        <taxon>Metazoa</taxon>
        <taxon>Ecdysozoa</taxon>
        <taxon>Arthropoda</taxon>
        <taxon>Crustacea</taxon>
        <taxon>Multicrustacea</taxon>
        <taxon>Malacostraca</taxon>
        <taxon>Eumalacostraca</taxon>
        <taxon>Eucarida</taxon>
        <taxon>Decapoda</taxon>
        <taxon>Pleocyemata</taxon>
        <taxon>Brachyura</taxon>
        <taxon>Eubrachyura</taxon>
        <taxon>Majoidea</taxon>
        <taxon>Majidae</taxon>
        <taxon>Chionoecetes</taxon>
    </lineage>
</organism>
<dbReference type="AlphaFoldDB" id="A0A8J4Y1B7"/>
<comment type="catalytic activity">
    <reaction evidence="11">
        <text>L-threonyl-[protein] + ATP = O-phospho-L-threonyl-[protein] + ADP + H(+)</text>
        <dbReference type="Rhea" id="RHEA:46608"/>
        <dbReference type="Rhea" id="RHEA-COMP:11060"/>
        <dbReference type="Rhea" id="RHEA-COMP:11605"/>
        <dbReference type="ChEBI" id="CHEBI:15378"/>
        <dbReference type="ChEBI" id="CHEBI:30013"/>
        <dbReference type="ChEBI" id="CHEBI:30616"/>
        <dbReference type="ChEBI" id="CHEBI:61977"/>
        <dbReference type="ChEBI" id="CHEBI:456216"/>
        <dbReference type="EC" id="2.7.11.1"/>
    </reaction>
</comment>
<keyword evidence="3" id="KW-0808">Transferase</keyword>
<dbReference type="PANTHER" id="PTHR11042">
    <property type="entry name" value="EUKARYOTIC TRANSLATION INITIATION FACTOR 2-ALPHA KINASE EIF2-ALPHA KINASE -RELATED"/>
    <property type="match status" value="1"/>
</dbReference>
<evidence type="ECO:0000313" key="16">
    <source>
        <dbReference type="Proteomes" id="UP000770661"/>
    </source>
</evidence>
<dbReference type="SMART" id="SM00220">
    <property type="entry name" value="S_TKc"/>
    <property type="match status" value="1"/>
</dbReference>
<name>A0A8J4Y1B7_CHIOP</name>
<reference evidence="15" key="1">
    <citation type="submission" date="2020-07" db="EMBL/GenBank/DDBJ databases">
        <title>The High-quality genome of the commercially important snow crab, Chionoecetes opilio.</title>
        <authorList>
            <person name="Jeong J.-H."/>
            <person name="Ryu S."/>
        </authorList>
    </citation>
    <scope>NUCLEOTIDE SEQUENCE</scope>
    <source>
        <strain evidence="15">MADBK_172401_WGS</strain>
        <tissue evidence="15">Digestive gland</tissue>
    </source>
</reference>